<keyword evidence="9" id="KW-0520">NAD</keyword>
<keyword evidence="4 9" id="KW-0813">Transport</keyword>
<dbReference type="InterPro" id="IPR038430">
    <property type="entry name" value="NDAH_ubi_oxred_su3_sf"/>
</dbReference>
<dbReference type="AlphaFoldDB" id="L7NAZ7"/>
<name>L7NAZ7_9HEMI</name>
<organism evidence="11">
    <name type="scientific">Xenophyes cascus</name>
    <dbReference type="NCBI Taxonomy" id="984453"/>
    <lineage>
        <taxon>Eukaryota</taxon>
        <taxon>Metazoa</taxon>
        <taxon>Ecdysozoa</taxon>
        <taxon>Arthropoda</taxon>
        <taxon>Hexapoda</taxon>
        <taxon>Insecta</taxon>
        <taxon>Pterygota</taxon>
        <taxon>Neoptera</taxon>
        <taxon>Paraneoptera</taxon>
        <taxon>Hemiptera</taxon>
        <taxon>Coleorrhyncha</taxon>
        <taxon>Peloridiidae</taxon>
        <taxon>Xenophyes</taxon>
    </lineage>
</organism>
<feature type="chain" id="PRO_5003982457" description="NADH-ubiquinone oxidoreductase chain 3" evidence="10">
    <location>
        <begin position="17"/>
        <end position="117"/>
    </location>
</feature>
<dbReference type="PANTHER" id="PTHR11058">
    <property type="entry name" value="NADH-UBIQUINONE OXIDOREDUCTASE CHAIN 3"/>
    <property type="match status" value="1"/>
</dbReference>
<evidence type="ECO:0000256" key="7">
    <source>
        <dbReference type="ARBA" id="ARBA00023136"/>
    </source>
</evidence>
<dbReference type="EMBL" id="JF323862">
    <property type="protein sequence ID" value="ADZ47920.1"/>
    <property type="molecule type" value="Genomic_DNA"/>
</dbReference>
<comment type="catalytic activity">
    <reaction evidence="8 9">
        <text>a ubiquinone + NADH + 5 H(+)(in) = a ubiquinol + NAD(+) + 4 H(+)(out)</text>
        <dbReference type="Rhea" id="RHEA:29091"/>
        <dbReference type="Rhea" id="RHEA-COMP:9565"/>
        <dbReference type="Rhea" id="RHEA-COMP:9566"/>
        <dbReference type="ChEBI" id="CHEBI:15378"/>
        <dbReference type="ChEBI" id="CHEBI:16389"/>
        <dbReference type="ChEBI" id="CHEBI:17976"/>
        <dbReference type="ChEBI" id="CHEBI:57540"/>
        <dbReference type="ChEBI" id="CHEBI:57945"/>
        <dbReference type="EC" id="7.1.1.2"/>
    </reaction>
</comment>
<dbReference type="PANTHER" id="PTHR11058:SF9">
    <property type="entry name" value="NADH-UBIQUINONE OXIDOREDUCTASE CHAIN 3"/>
    <property type="match status" value="1"/>
</dbReference>
<evidence type="ECO:0000256" key="1">
    <source>
        <dbReference type="ARBA" id="ARBA00004370"/>
    </source>
</evidence>
<evidence type="ECO:0000256" key="5">
    <source>
        <dbReference type="ARBA" id="ARBA00022692"/>
    </source>
</evidence>
<evidence type="ECO:0000256" key="4">
    <source>
        <dbReference type="ARBA" id="ARBA00022448"/>
    </source>
</evidence>
<sequence length="117" mass="13496">MLILMTASMLILLCLGAGVTLWMSLAKKMKLDKEKNSPFECGFQPLESPRIPLSIHFFLMGIMFLIFDIEIVLIMPLIIVMNLIKVKSTLLVSFCLLIILIWGLFNEWNYQSLNWTK</sequence>
<dbReference type="InterPro" id="IPR000440">
    <property type="entry name" value="NADH_UbQ/plastoQ_OxRdtase_su3"/>
</dbReference>
<proteinExistence type="inferred from homology"/>
<geneLocation type="mitochondrion" evidence="11"/>
<keyword evidence="6 9" id="KW-1133">Transmembrane helix</keyword>
<evidence type="ECO:0000256" key="10">
    <source>
        <dbReference type="SAM" id="SignalP"/>
    </source>
</evidence>
<dbReference type="GO" id="GO:0030964">
    <property type="term" value="C:NADH dehydrogenase complex"/>
    <property type="evidence" value="ECO:0007669"/>
    <property type="project" value="TreeGrafter"/>
</dbReference>
<keyword evidence="7 9" id="KW-0472">Membrane</keyword>
<evidence type="ECO:0000256" key="3">
    <source>
        <dbReference type="ARBA" id="ARBA00021007"/>
    </source>
</evidence>
<gene>
    <name evidence="11" type="primary">ND3</name>
</gene>
<accession>L7NAZ7</accession>
<keyword evidence="10" id="KW-0732">Signal</keyword>
<keyword evidence="9" id="KW-0679">Respiratory chain</keyword>
<keyword evidence="9" id="KW-0830">Ubiquinone</keyword>
<keyword evidence="9" id="KW-1278">Translocase</keyword>
<dbReference type="EC" id="7.1.1.2" evidence="9"/>
<dbReference type="GO" id="GO:0031966">
    <property type="term" value="C:mitochondrial membrane"/>
    <property type="evidence" value="ECO:0007669"/>
    <property type="project" value="UniProtKB-SubCell"/>
</dbReference>
<comment type="similarity">
    <text evidence="2 9">Belongs to the complex I subunit 3 family.</text>
</comment>
<keyword evidence="5 9" id="KW-0812">Transmembrane</keyword>
<evidence type="ECO:0000256" key="6">
    <source>
        <dbReference type="ARBA" id="ARBA00022989"/>
    </source>
</evidence>
<protein>
    <recommendedName>
        <fullName evidence="3 9">NADH-ubiquinone oxidoreductase chain 3</fullName>
        <ecNumber evidence="9">7.1.1.2</ecNumber>
    </recommendedName>
</protein>
<feature type="transmembrane region" description="Helical" evidence="9">
    <location>
        <begin position="55"/>
        <end position="81"/>
    </location>
</feature>
<evidence type="ECO:0000313" key="11">
    <source>
        <dbReference type="EMBL" id="ADZ47920.1"/>
    </source>
</evidence>
<comment type="function">
    <text evidence="9">Core subunit of the mitochondrial membrane respiratory chain NADH dehydrogenase (Complex I) which catalyzes electron transfer from NADH through the respiratory chain, using ubiquinone as an electron acceptor. Essential for the catalytic activity of complex I.</text>
</comment>
<dbReference type="Pfam" id="PF00507">
    <property type="entry name" value="Oxidored_q4"/>
    <property type="match status" value="1"/>
</dbReference>
<keyword evidence="9 11" id="KW-0496">Mitochondrion</keyword>
<feature type="transmembrane region" description="Helical" evidence="9">
    <location>
        <begin position="88"/>
        <end position="105"/>
    </location>
</feature>
<evidence type="ECO:0000256" key="9">
    <source>
        <dbReference type="RuleBase" id="RU003640"/>
    </source>
</evidence>
<evidence type="ECO:0000256" key="8">
    <source>
        <dbReference type="ARBA" id="ARBA00049551"/>
    </source>
</evidence>
<feature type="signal peptide" evidence="10">
    <location>
        <begin position="1"/>
        <end position="16"/>
    </location>
</feature>
<reference evidence="11" key="1">
    <citation type="journal article" date="2013" name="Syst. Entomol.">
        <title>Phylogenomics of Hemiptera (Insecta: Paraneoptera) based on mitochondrial genomes.</title>
        <authorList>
            <person name="Cui Y."/>
            <person name="Xie G."/>
            <person name="Hua J."/>
            <person name="Dang K."/>
            <person name="Zhou J."/>
            <person name="Liu X."/>
            <person name="Wang G."/>
            <person name="Yu X."/>
            <person name="Bu W."/>
        </authorList>
    </citation>
    <scope>NUCLEOTIDE SEQUENCE</scope>
</reference>
<dbReference type="Gene3D" id="1.20.58.1610">
    <property type="entry name" value="NADH:ubiquinone/plastoquinone oxidoreductase, chain 3"/>
    <property type="match status" value="1"/>
</dbReference>
<evidence type="ECO:0000256" key="2">
    <source>
        <dbReference type="ARBA" id="ARBA00008472"/>
    </source>
</evidence>
<keyword evidence="9" id="KW-0249">Electron transport</keyword>
<dbReference type="GO" id="GO:0008137">
    <property type="term" value="F:NADH dehydrogenase (ubiquinone) activity"/>
    <property type="evidence" value="ECO:0007669"/>
    <property type="project" value="UniProtKB-UniRule"/>
</dbReference>
<comment type="subcellular location">
    <subcellularLocation>
        <location evidence="1">Membrane</location>
    </subcellularLocation>
    <subcellularLocation>
        <location evidence="9">Mitochondrion membrane</location>
        <topology evidence="9">Multi-pass membrane protein</topology>
    </subcellularLocation>
</comment>